<evidence type="ECO:0000313" key="2">
    <source>
        <dbReference type="Proteomes" id="UP000826195"/>
    </source>
</evidence>
<accession>A0AAV7J7Y4</accession>
<evidence type="ECO:0000313" key="1">
    <source>
        <dbReference type="EMBL" id="KAH0568409.1"/>
    </source>
</evidence>
<keyword evidence="2" id="KW-1185">Reference proteome</keyword>
<reference evidence="1 2" key="1">
    <citation type="journal article" date="2021" name="J. Hered.">
        <title>A chromosome-level genome assembly of the parasitoid wasp, Cotesia glomerata (Hymenoptera: Braconidae).</title>
        <authorList>
            <person name="Pinto B.J."/>
            <person name="Weis J.J."/>
            <person name="Gamble T."/>
            <person name="Ode P.J."/>
            <person name="Paul R."/>
            <person name="Zaspel J.M."/>
        </authorList>
    </citation>
    <scope>NUCLEOTIDE SEQUENCE [LARGE SCALE GENOMIC DNA]</scope>
    <source>
        <strain evidence="1">CgM1</strain>
    </source>
</reference>
<proteinExistence type="predicted"/>
<dbReference type="EMBL" id="JAHXZJ010000001">
    <property type="protein sequence ID" value="KAH0568409.1"/>
    <property type="molecule type" value="Genomic_DNA"/>
</dbReference>
<organism evidence="1 2">
    <name type="scientific">Cotesia glomerata</name>
    <name type="common">Lepidopteran parasitic wasp</name>
    <name type="synonym">Apanteles glomeratus</name>
    <dbReference type="NCBI Taxonomy" id="32391"/>
    <lineage>
        <taxon>Eukaryota</taxon>
        <taxon>Metazoa</taxon>
        <taxon>Ecdysozoa</taxon>
        <taxon>Arthropoda</taxon>
        <taxon>Hexapoda</taxon>
        <taxon>Insecta</taxon>
        <taxon>Pterygota</taxon>
        <taxon>Neoptera</taxon>
        <taxon>Endopterygota</taxon>
        <taxon>Hymenoptera</taxon>
        <taxon>Apocrita</taxon>
        <taxon>Ichneumonoidea</taxon>
        <taxon>Braconidae</taxon>
        <taxon>Microgastrinae</taxon>
        <taxon>Cotesia</taxon>
    </lineage>
</organism>
<dbReference type="AlphaFoldDB" id="A0AAV7J7Y4"/>
<comment type="caution">
    <text evidence="1">The sequence shown here is derived from an EMBL/GenBank/DDBJ whole genome shotgun (WGS) entry which is preliminary data.</text>
</comment>
<dbReference type="Proteomes" id="UP000826195">
    <property type="component" value="Unassembled WGS sequence"/>
</dbReference>
<gene>
    <name evidence="1" type="ORF">KQX54_020772</name>
</gene>
<evidence type="ECO:0008006" key="3">
    <source>
        <dbReference type="Google" id="ProtNLM"/>
    </source>
</evidence>
<protein>
    <recommendedName>
        <fullName evidence="3">ZP domain-containing protein</fullName>
    </recommendedName>
</protein>
<sequence>MISHHSERIDTVVRFSCLIVDETDRNEASTRNFKFDGGACTSHFSFSVRTERGCISACNDQVLPGISISLLNNQTIGQCYRIANYRINVYKCKLLREERPVVVVIEIKVEVEVEALEHSDLCQSFKYSLTTFSIMYK</sequence>
<name>A0AAV7J7Y4_COTGL</name>